<dbReference type="GO" id="GO:0043139">
    <property type="term" value="F:5'-3' DNA helicase activity"/>
    <property type="evidence" value="ECO:0007669"/>
    <property type="project" value="InterPro"/>
</dbReference>
<keyword evidence="2" id="KW-0378">Hydrolase</keyword>
<dbReference type="GO" id="GO:0003697">
    <property type="term" value="F:single-stranded DNA binding"/>
    <property type="evidence" value="ECO:0007669"/>
    <property type="project" value="InterPro"/>
</dbReference>
<proteinExistence type="predicted"/>
<reference evidence="2" key="1">
    <citation type="submission" date="2014-01" db="EMBL/GenBank/DDBJ databases">
        <authorList>
            <person name="Aslett M."/>
        </authorList>
    </citation>
    <scope>NUCLEOTIDE SEQUENCE</scope>
</reference>
<dbReference type="SUPFAM" id="SSF52540">
    <property type="entry name" value="P-loop containing nucleoside triphosphate hydrolases"/>
    <property type="match status" value="1"/>
</dbReference>
<dbReference type="Pfam" id="PF13481">
    <property type="entry name" value="AAA_25"/>
    <property type="match status" value="1"/>
</dbReference>
<dbReference type="InterPro" id="IPR007694">
    <property type="entry name" value="DNA_helicase_DnaB-like_C"/>
</dbReference>
<dbReference type="GO" id="GO:0016787">
    <property type="term" value="F:hydrolase activity"/>
    <property type="evidence" value="ECO:0007669"/>
    <property type="project" value="UniProtKB-KW"/>
</dbReference>
<dbReference type="Proteomes" id="UP000030665">
    <property type="component" value="Unassembled WGS sequence"/>
</dbReference>
<dbReference type="STRING" id="36087.A0A077Z2B0"/>
<dbReference type="GO" id="GO:0006264">
    <property type="term" value="P:mitochondrial DNA replication"/>
    <property type="evidence" value="ECO:0007669"/>
    <property type="project" value="TreeGrafter"/>
</dbReference>
<dbReference type="PROSITE" id="PS51199">
    <property type="entry name" value="SF4_HELICASE"/>
    <property type="match status" value="1"/>
</dbReference>
<dbReference type="GO" id="GO:0005739">
    <property type="term" value="C:mitochondrion"/>
    <property type="evidence" value="ECO:0007669"/>
    <property type="project" value="TreeGrafter"/>
</dbReference>
<dbReference type="AlphaFoldDB" id="A0A077Z2B0"/>
<sequence>MFRKAVVNEDDSIIANALERPDLRKRDMNEVWDQSVPVSHMSQPKLTRLKQLLYLRHITDGTLNRFNVRAVSSLDGLIFPRYTMMGPQVRPNGLKISDEIMPSGKLATFRNTFHGMSGYHLVRQADSEVVVTLNEADAMAIYQASSKLAIVLPETHAQPCGSNFFSLLSPFYLTSKIALSNFPKDSLQVNMTATIVSPKTSNNLRRELVNGVIRHGEVIAHKYVDTLPMLRDAVRSYVFGYDRQNVGLVQWKRFSLLNNYLKGFRLGELTLLTGPYGCGKKTFLCEYALDLCDQNVSTLWCGLEIPSAQTAATMVEQYARYRNEEASIDHLRVFYRVHNQTFVKMIEYHASAQDIQHVVIDNALLITEQGQKSVFAELKRLALAKHLHVTAVGHPRQVKRQLLERILLIIPSLRNLKTGAYDADNILRISTHMTKRQSYELEKYFQIWKNRNAGELLLGYVIEMHFDPLSKCHSLVERKRKSKHAFND</sequence>
<accession>A0A077Z2B0</accession>
<organism evidence="2 3">
    <name type="scientific">Trichuris trichiura</name>
    <name type="common">Whipworm</name>
    <name type="synonym">Trichocephalus trichiurus</name>
    <dbReference type="NCBI Taxonomy" id="36087"/>
    <lineage>
        <taxon>Eukaryota</taxon>
        <taxon>Metazoa</taxon>
        <taxon>Ecdysozoa</taxon>
        <taxon>Nematoda</taxon>
        <taxon>Enoplea</taxon>
        <taxon>Dorylaimia</taxon>
        <taxon>Trichinellida</taxon>
        <taxon>Trichuridae</taxon>
        <taxon>Trichuris</taxon>
    </lineage>
</organism>
<dbReference type="InterPro" id="IPR027032">
    <property type="entry name" value="Twinkle-like"/>
</dbReference>
<gene>
    <name evidence="2" type="ORF">TTRE_0000105201</name>
</gene>
<dbReference type="GO" id="GO:0005524">
    <property type="term" value="F:ATP binding"/>
    <property type="evidence" value="ECO:0007669"/>
    <property type="project" value="InterPro"/>
</dbReference>
<evidence type="ECO:0000313" key="2">
    <source>
        <dbReference type="EMBL" id="CDW52790.1"/>
    </source>
</evidence>
<name>A0A077Z2B0_TRITR</name>
<reference evidence="2" key="2">
    <citation type="submission" date="2014-03" db="EMBL/GenBank/DDBJ databases">
        <title>The whipworm genome and dual-species transcriptomics of an intimate host-pathogen interaction.</title>
        <authorList>
            <person name="Foth B.J."/>
            <person name="Tsai I.J."/>
            <person name="Reid A.J."/>
            <person name="Bancroft A.J."/>
            <person name="Nichol S."/>
            <person name="Tracey A."/>
            <person name="Holroyd N."/>
            <person name="Cotton J.A."/>
            <person name="Stanley E.J."/>
            <person name="Zarowiecki M."/>
            <person name="Liu J.Z."/>
            <person name="Huckvale T."/>
            <person name="Cooper P.J."/>
            <person name="Grencis R.K."/>
            <person name="Berriman M."/>
        </authorList>
    </citation>
    <scope>NUCLEOTIDE SEQUENCE [LARGE SCALE GENOMIC DNA]</scope>
</reference>
<feature type="domain" description="SF4 helicase" evidence="1">
    <location>
        <begin position="243"/>
        <end position="480"/>
    </location>
</feature>
<dbReference type="InterPro" id="IPR027417">
    <property type="entry name" value="P-loop_NTPase"/>
</dbReference>
<evidence type="ECO:0000259" key="1">
    <source>
        <dbReference type="PROSITE" id="PS51199"/>
    </source>
</evidence>
<keyword evidence="3" id="KW-1185">Reference proteome</keyword>
<dbReference type="OrthoDB" id="17328at2759"/>
<dbReference type="Gene3D" id="3.40.50.300">
    <property type="entry name" value="P-loop containing nucleotide triphosphate hydrolases"/>
    <property type="match status" value="1"/>
</dbReference>
<dbReference type="EMBL" id="HG805831">
    <property type="protein sequence ID" value="CDW52790.1"/>
    <property type="molecule type" value="Genomic_DNA"/>
</dbReference>
<dbReference type="PANTHER" id="PTHR12873:SF0">
    <property type="entry name" value="TWINKLE MTDNA HELICASE"/>
    <property type="match status" value="1"/>
</dbReference>
<dbReference type="PANTHER" id="PTHR12873">
    <property type="entry name" value="T7-LIKE MITOCHONDRIAL DNA HELICASE"/>
    <property type="match status" value="1"/>
</dbReference>
<evidence type="ECO:0000313" key="3">
    <source>
        <dbReference type="Proteomes" id="UP000030665"/>
    </source>
</evidence>
<protein>
    <submittedName>
        <fullName evidence="2">Alpha:beta hydrolase fold protein</fullName>
    </submittedName>
</protein>